<reference evidence="10 11" key="1">
    <citation type="journal article" date="2015" name="PLoS Pathog.">
        <title>Leptomonas seymouri: Adaptations to the Dixenous Life Cycle Analyzed by Genome Sequencing, Transcriptome Profiling and Co-infection with Leishmania donovani.</title>
        <authorList>
            <person name="Kraeva N."/>
            <person name="Butenko A."/>
            <person name="Hlavacova J."/>
            <person name="Kostygov A."/>
            <person name="Myskova J."/>
            <person name="Grybchuk D."/>
            <person name="Lestinova T."/>
            <person name="Votypka J."/>
            <person name="Volf P."/>
            <person name="Opperdoes F."/>
            <person name="Flegontov P."/>
            <person name="Lukes J."/>
            <person name="Yurchenko V."/>
        </authorList>
    </citation>
    <scope>NUCLEOTIDE SEQUENCE [LARGE SCALE GENOMIC DNA]</scope>
    <source>
        <strain evidence="10 11">ATCC 30220</strain>
    </source>
</reference>
<dbReference type="SUPFAM" id="SSF49452">
    <property type="entry name" value="Starch-binding domain-like"/>
    <property type="match status" value="1"/>
</dbReference>
<keyword evidence="4 8" id="KW-0732">Signal</keyword>
<evidence type="ECO:0000313" key="10">
    <source>
        <dbReference type="EMBL" id="KPI85983.1"/>
    </source>
</evidence>
<comment type="similarity">
    <text evidence="2">Belongs to the EMC7 family.</text>
</comment>
<comment type="caution">
    <text evidence="10">The sequence shown here is derived from an EMBL/GenBank/DDBJ whole genome shotgun (WGS) entry which is preliminary data.</text>
</comment>
<dbReference type="EMBL" id="LJSK01000155">
    <property type="protein sequence ID" value="KPI85983.1"/>
    <property type="molecule type" value="Genomic_DNA"/>
</dbReference>
<dbReference type="InterPro" id="IPR019008">
    <property type="entry name" value="Beta_sandwich_EMC7"/>
</dbReference>
<proteinExistence type="inferred from homology"/>
<name>A0A0N1PCU9_LEPSE</name>
<evidence type="ECO:0000256" key="5">
    <source>
        <dbReference type="ARBA" id="ARBA00022989"/>
    </source>
</evidence>
<evidence type="ECO:0000256" key="1">
    <source>
        <dbReference type="ARBA" id="ARBA00004167"/>
    </source>
</evidence>
<sequence>MAACSRSAAAVLLRLALVALLACLAVASVTSAAEETVTYYGQLRLPEAYLRHPDSQAPLNNIQQGSVLLTNGQTSIMVPTARDGSFIVYKLPYGTYLMQVEYHDFEFPTMRVDVMYRETGNGKREPLLRTSTNDFPVKQVDGTGLEEESPALIPVSGVHQYYMPRQEMRLTDIVKNPMIMMLLISCGLMGLMKLFPEEDLKESQKMSREWQKKLAAKAAAATEKRGTGKG</sequence>
<dbReference type="AlphaFoldDB" id="A0A0N1PCU9"/>
<dbReference type="Proteomes" id="UP000038009">
    <property type="component" value="Unassembled WGS sequence"/>
</dbReference>
<comment type="subcellular location">
    <subcellularLocation>
        <location evidence="1">Membrane</location>
        <topology evidence="1">Single-pass membrane protein</topology>
    </subcellularLocation>
</comment>
<keyword evidence="11" id="KW-1185">Reference proteome</keyword>
<dbReference type="GO" id="GO:0030246">
    <property type="term" value="F:carbohydrate binding"/>
    <property type="evidence" value="ECO:0007669"/>
    <property type="project" value="InterPro"/>
</dbReference>
<feature type="signal peptide" evidence="8">
    <location>
        <begin position="1"/>
        <end position="32"/>
    </location>
</feature>
<dbReference type="PANTHER" id="PTHR13605:SF4">
    <property type="entry name" value="ER MEMBRANE PROTEIN COMPLEX SUBUNIT 7"/>
    <property type="match status" value="1"/>
</dbReference>
<dbReference type="Pfam" id="PF09430">
    <property type="entry name" value="EMC7_beta-sandw"/>
    <property type="match status" value="1"/>
</dbReference>
<dbReference type="OMA" id="KMSREWQ"/>
<evidence type="ECO:0000256" key="4">
    <source>
        <dbReference type="ARBA" id="ARBA00022729"/>
    </source>
</evidence>
<evidence type="ECO:0000256" key="7">
    <source>
        <dbReference type="SAM" id="Phobius"/>
    </source>
</evidence>
<organism evidence="10 11">
    <name type="scientific">Leptomonas seymouri</name>
    <dbReference type="NCBI Taxonomy" id="5684"/>
    <lineage>
        <taxon>Eukaryota</taxon>
        <taxon>Discoba</taxon>
        <taxon>Euglenozoa</taxon>
        <taxon>Kinetoplastea</taxon>
        <taxon>Metakinetoplastina</taxon>
        <taxon>Trypanosomatida</taxon>
        <taxon>Trypanosomatidae</taxon>
        <taxon>Leishmaniinae</taxon>
        <taxon>Leptomonas</taxon>
    </lineage>
</organism>
<keyword evidence="5 7" id="KW-1133">Transmembrane helix</keyword>
<dbReference type="OrthoDB" id="27095at2759"/>
<feature type="transmembrane region" description="Helical" evidence="7">
    <location>
        <begin position="178"/>
        <end position="196"/>
    </location>
</feature>
<dbReference type="InterPro" id="IPR039163">
    <property type="entry name" value="EMC7"/>
</dbReference>
<evidence type="ECO:0000256" key="2">
    <source>
        <dbReference type="ARBA" id="ARBA00008880"/>
    </source>
</evidence>
<keyword evidence="3 7" id="KW-0812">Transmembrane</keyword>
<dbReference type="VEuPathDB" id="TriTrypDB:Lsey_0155_0040"/>
<evidence type="ECO:0000256" key="6">
    <source>
        <dbReference type="ARBA" id="ARBA00023136"/>
    </source>
</evidence>
<feature type="domain" description="ER membrane protein complex subunit 7 beta-sandwich" evidence="9">
    <location>
        <begin position="57"/>
        <end position="181"/>
    </location>
</feature>
<protein>
    <recommendedName>
        <fullName evidence="9">ER membrane protein complex subunit 7 beta-sandwich domain-containing protein</fullName>
    </recommendedName>
</protein>
<keyword evidence="6 7" id="KW-0472">Membrane</keyword>
<dbReference type="PANTHER" id="PTHR13605">
    <property type="entry name" value="ER MEMBRANE PROTEIN COMPLEX SUBUNIT 7"/>
    <property type="match status" value="1"/>
</dbReference>
<dbReference type="GO" id="GO:0072546">
    <property type="term" value="C:EMC complex"/>
    <property type="evidence" value="ECO:0007669"/>
    <property type="project" value="TreeGrafter"/>
</dbReference>
<dbReference type="InterPro" id="IPR013784">
    <property type="entry name" value="Carb-bd-like_fold"/>
</dbReference>
<evidence type="ECO:0000256" key="8">
    <source>
        <dbReference type="SAM" id="SignalP"/>
    </source>
</evidence>
<evidence type="ECO:0000256" key="3">
    <source>
        <dbReference type="ARBA" id="ARBA00022692"/>
    </source>
</evidence>
<feature type="chain" id="PRO_5005879682" description="ER membrane protein complex subunit 7 beta-sandwich domain-containing protein" evidence="8">
    <location>
        <begin position="33"/>
        <end position="230"/>
    </location>
</feature>
<gene>
    <name evidence="10" type="ORF">ABL78_4945</name>
</gene>
<accession>A0A0N1PCU9</accession>
<evidence type="ECO:0000313" key="11">
    <source>
        <dbReference type="Proteomes" id="UP000038009"/>
    </source>
</evidence>
<evidence type="ECO:0000259" key="9">
    <source>
        <dbReference type="Pfam" id="PF09430"/>
    </source>
</evidence>